<feature type="transmembrane region" description="Helical" evidence="1">
    <location>
        <begin position="157"/>
        <end position="175"/>
    </location>
</feature>
<keyword evidence="1" id="KW-1133">Transmembrane helix</keyword>
<dbReference type="PROSITE" id="PS51257">
    <property type="entry name" value="PROKAR_LIPOPROTEIN"/>
    <property type="match status" value="1"/>
</dbReference>
<accession>A0A6J7WR66</accession>
<sequence length="194" mass="22505">MNLQVIKYYVIVLVSVACVILSMSALKEIEIAQNKLDEGKKIAYYLRSSTDSLTYYAIAYTSTKETKFLDTFTQHLERRKQKVFNLDQEAQVFYNKGLEISNELAKNIEKPAFDSLNSTAFFSKKYLGYKSNIYNNIEGLRNSITDKAKKKLDQESNLLSIYTYLLCLVIMYLVVEIRASNEKQIKKTVKRKKK</sequence>
<name>A0A6J7WR66_9CAUD</name>
<evidence type="ECO:0000313" key="2">
    <source>
        <dbReference type="EMBL" id="CAB5218594.1"/>
    </source>
</evidence>
<organism evidence="2">
    <name type="scientific">uncultured Caudovirales phage</name>
    <dbReference type="NCBI Taxonomy" id="2100421"/>
    <lineage>
        <taxon>Viruses</taxon>
        <taxon>Duplodnaviria</taxon>
        <taxon>Heunggongvirae</taxon>
        <taxon>Uroviricota</taxon>
        <taxon>Caudoviricetes</taxon>
        <taxon>Peduoviridae</taxon>
        <taxon>Maltschvirus</taxon>
        <taxon>Maltschvirus maltsch</taxon>
    </lineage>
</organism>
<gene>
    <name evidence="2" type="ORF">UFOVP216_35</name>
</gene>
<proteinExistence type="predicted"/>
<keyword evidence="1" id="KW-0472">Membrane</keyword>
<evidence type="ECO:0000256" key="1">
    <source>
        <dbReference type="SAM" id="Phobius"/>
    </source>
</evidence>
<protein>
    <submittedName>
        <fullName evidence="2">Uncharacterized protein</fullName>
    </submittedName>
</protein>
<keyword evidence="1" id="KW-0812">Transmembrane</keyword>
<feature type="transmembrane region" description="Helical" evidence="1">
    <location>
        <begin position="6"/>
        <end position="26"/>
    </location>
</feature>
<reference evidence="2" key="1">
    <citation type="submission" date="2020-05" db="EMBL/GenBank/DDBJ databases">
        <authorList>
            <person name="Chiriac C."/>
            <person name="Salcher M."/>
            <person name="Ghai R."/>
            <person name="Kavagutti S V."/>
        </authorList>
    </citation>
    <scope>NUCLEOTIDE SEQUENCE</scope>
</reference>
<dbReference type="EMBL" id="LR798263">
    <property type="protein sequence ID" value="CAB5218594.1"/>
    <property type="molecule type" value="Genomic_DNA"/>
</dbReference>